<evidence type="ECO:0000313" key="1">
    <source>
        <dbReference type="EMBL" id="MFC4159003.1"/>
    </source>
</evidence>
<dbReference type="Pfam" id="PF10604">
    <property type="entry name" value="Polyketide_cyc2"/>
    <property type="match status" value="1"/>
</dbReference>
<accession>A0ABV8MLH2</accession>
<name>A0ABV8MLH2_9NEIS</name>
<dbReference type="Gene3D" id="3.30.530.20">
    <property type="match status" value="1"/>
</dbReference>
<proteinExistence type="predicted"/>
<organism evidence="1 2">
    <name type="scientific">Chitinimonas lacunae</name>
    <dbReference type="NCBI Taxonomy" id="1963018"/>
    <lineage>
        <taxon>Bacteria</taxon>
        <taxon>Pseudomonadati</taxon>
        <taxon>Pseudomonadota</taxon>
        <taxon>Betaproteobacteria</taxon>
        <taxon>Neisseriales</taxon>
        <taxon>Chitinibacteraceae</taxon>
        <taxon>Chitinimonas</taxon>
    </lineage>
</organism>
<dbReference type="InterPro" id="IPR023393">
    <property type="entry name" value="START-like_dom_sf"/>
</dbReference>
<comment type="caution">
    <text evidence="1">The sequence shown here is derived from an EMBL/GenBank/DDBJ whole genome shotgun (WGS) entry which is preliminary data.</text>
</comment>
<dbReference type="SUPFAM" id="SSF55961">
    <property type="entry name" value="Bet v1-like"/>
    <property type="match status" value="1"/>
</dbReference>
<gene>
    <name evidence="1" type="ORF">ACFOW7_06490</name>
</gene>
<keyword evidence="2" id="KW-1185">Reference proteome</keyword>
<dbReference type="EMBL" id="JBHSBU010000001">
    <property type="protein sequence ID" value="MFC4159003.1"/>
    <property type="molecule type" value="Genomic_DNA"/>
</dbReference>
<protein>
    <submittedName>
        <fullName evidence="1">Type II toxin-antitoxin system RatA family toxin</fullName>
    </submittedName>
</protein>
<dbReference type="Proteomes" id="UP001595791">
    <property type="component" value="Unassembled WGS sequence"/>
</dbReference>
<dbReference type="CDD" id="cd07812">
    <property type="entry name" value="SRPBCC"/>
    <property type="match status" value="1"/>
</dbReference>
<reference evidence="2" key="1">
    <citation type="journal article" date="2019" name="Int. J. Syst. Evol. Microbiol.">
        <title>The Global Catalogue of Microorganisms (GCM) 10K type strain sequencing project: providing services to taxonomists for standard genome sequencing and annotation.</title>
        <authorList>
            <consortium name="The Broad Institute Genomics Platform"/>
            <consortium name="The Broad Institute Genome Sequencing Center for Infectious Disease"/>
            <person name="Wu L."/>
            <person name="Ma J."/>
        </authorList>
    </citation>
    <scope>NUCLEOTIDE SEQUENCE [LARGE SCALE GENOMIC DNA]</scope>
    <source>
        <strain evidence="2">LMG 29894</strain>
    </source>
</reference>
<sequence>MKVTVSTFVRRNAHELFELSQDYQRRLEWDNYLVAAHLLGGHHRADVGVDSYCKSRLGQVMVSRYVSFKPPQVAAVSMVEGPWVLKEFSGSWRFTQSASQGTLVAFTYHLRTRPRFLHRIMEPMLAVLYRQQMQSRLEAFKRWAEQLPEPVPVQS</sequence>
<evidence type="ECO:0000313" key="2">
    <source>
        <dbReference type="Proteomes" id="UP001595791"/>
    </source>
</evidence>
<dbReference type="RefSeq" id="WP_378162283.1">
    <property type="nucleotide sequence ID" value="NZ_JBHSBU010000001.1"/>
</dbReference>
<dbReference type="InterPro" id="IPR019587">
    <property type="entry name" value="Polyketide_cyclase/dehydratase"/>
</dbReference>